<dbReference type="AlphaFoldDB" id="G0UVW7"/>
<name>G0UVW7_TRYCI</name>
<organism evidence="2">
    <name type="scientific">Trypanosoma congolense (strain IL3000)</name>
    <dbReference type="NCBI Taxonomy" id="1068625"/>
    <lineage>
        <taxon>Eukaryota</taxon>
        <taxon>Discoba</taxon>
        <taxon>Euglenozoa</taxon>
        <taxon>Kinetoplastea</taxon>
        <taxon>Metakinetoplastina</taxon>
        <taxon>Trypanosomatida</taxon>
        <taxon>Trypanosomatidae</taxon>
        <taxon>Trypanosoma</taxon>
        <taxon>Nannomonas</taxon>
    </lineage>
</organism>
<evidence type="ECO:0000256" key="1">
    <source>
        <dbReference type="SAM" id="Phobius"/>
    </source>
</evidence>
<keyword evidence="1" id="KW-1133">Transmembrane helix</keyword>
<proteinExistence type="predicted"/>
<feature type="transmembrane region" description="Helical" evidence="1">
    <location>
        <begin position="201"/>
        <end position="220"/>
    </location>
</feature>
<keyword evidence="1" id="KW-0812">Transmembrane</keyword>
<evidence type="ECO:0000313" key="2">
    <source>
        <dbReference type="EMBL" id="CCC93533.1"/>
    </source>
</evidence>
<dbReference type="EMBL" id="HE575323">
    <property type="protein sequence ID" value="CCC93533.1"/>
    <property type="molecule type" value="Genomic_DNA"/>
</dbReference>
<keyword evidence="1" id="KW-0472">Membrane</keyword>
<feature type="transmembrane region" description="Helical" evidence="1">
    <location>
        <begin position="336"/>
        <end position="359"/>
    </location>
</feature>
<sequence length="366" mass="40610">MDSLDDWDVVHEWEVVDFHSSGRGCRGCSPLSVENVFSCSSDEAPASSEFPVIGGPLVGLADCVHDRQCVFPSSNGKLSADNGECVFGVKSLSRSLLRDKTRLCATAAQEMLLQHFDDTELDLLSFNEPHRFSESRVLEAGTIVSNGGGVVSSVDERVDSNSCSSRHVRGVPDATDAEEMCTCGFFVAWRLVFSVFCQMDVFTHILCLMQFVYFLSHFFWRRGTFDDCSAPQPCSFIKGVASYVLFLMIGVGPLLVVAEGVFCKHLHLGHVEGAGNMVKRRAEAQKIALSIYRSLLVVVLAFLFRAELDENGENEEVNQVDKRIGEKGRLPRTPVLRMRCGVVIFFFITNAFLLQVILLRCPDMTH</sequence>
<feature type="transmembrane region" description="Helical" evidence="1">
    <location>
        <begin position="240"/>
        <end position="258"/>
    </location>
</feature>
<reference evidence="2" key="1">
    <citation type="journal article" date="2012" name="Proc. Natl. Acad. Sci. U.S.A.">
        <title>Antigenic diversity is generated by distinct evolutionary mechanisms in African trypanosome species.</title>
        <authorList>
            <person name="Jackson A.P."/>
            <person name="Berry A."/>
            <person name="Aslett M."/>
            <person name="Allison H.C."/>
            <person name="Burton P."/>
            <person name="Vavrova-Anderson J."/>
            <person name="Brown R."/>
            <person name="Browne H."/>
            <person name="Corton N."/>
            <person name="Hauser H."/>
            <person name="Gamble J."/>
            <person name="Gilderthorp R."/>
            <person name="Marcello L."/>
            <person name="McQuillan J."/>
            <person name="Otto T.D."/>
            <person name="Quail M.A."/>
            <person name="Sanders M.J."/>
            <person name="van Tonder A."/>
            <person name="Ginger M.L."/>
            <person name="Field M.C."/>
            <person name="Barry J.D."/>
            <person name="Hertz-Fowler C."/>
            <person name="Berriman M."/>
        </authorList>
    </citation>
    <scope>NUCLEOTIDE SEQUENCE</scope>
    <source>
        <strain evidence="2">IL3000</strain>
    </source>
</reference>
<protein>
    <submittedName>
        <fullName evidence="2">Uncharacterized protein TCIL3000_10_2940</fullName>
    </submittedName>
</protein>
<gene>
    <name evidence="2" type="ORF">TCIL3000_10_2940</name>
</gene>
<feature type="transmembrane region" description="Helical" evidence="1">
    <location>
        <begin position="287"/>
        <end position="304"/>
    </location>
</feature>
<dbReference type="VEuPathDB" id="TriTrypDB:TcIL3000_10_2940"/>
<accession>G0UVW7</accession>